<evidence type="ECO:0000313" key="2">
    <source>
        <dbReference type="Proteomes" id="UP000295304"/>
    </source>
</evidence>
<reference evidence="1 2" key="1">
    <citation type="submission" date="2019-03" db="EMBL/GenBank/DDBJ databases">
        <title>Genomic Encyclopedia of Type Strains, Phase IV (KMG-IV): sequencing the most valuable type-strain genomes for metagenomic binning, comparative biology and taxonomic classification.</title>
        <authorList>
            <person name="Goeker M."/>
        </authorList>
    </citation>
    <scope>NUCLEOTIDE SEQUENCE [LARGE SCALE GENOMIC DNA]</scope>
    <source>
        <strain evidence="1 2">DSM 101688</strain>
    </source>
</reference>
<name>A0A4R3JGE6_9PROT</name>
<evidence type="ECO:0000313" key="1">
    <source>
        <dbReference type="EMBL" id="TCS64957.1"/>
    </source>
</evidence>
<protein>
    <submittedName>
        <fullName evidence="1">Uncharacterized protein</fullName>
    </submittedName>
</protein>
<proteinExistence type="predicted"/>
<dbReference type="Proteomes" id="UP000295304">
    <property type="component" value="Unassembled WGS sequence"/>
</dbReference>
<dbReference type="OrthoDB" id="7361929at2"/>
<dbReference type="EMBL" id="SLZW01000001">
    <property type="protein sequence ID" value="TCS64957.1"/>
    <property type="molecule type" value="Genomic_DNA"/>
</dbReference>
<comment type="caution">
    <text evidence="1">The sequence shown here is derived from an EMBL/GenBank/DDBJ whole genome shotgun (WGS) entry which is preliminary data.</text>
</comment>
<keyword evidence="2" id="KW-1185">Reference proteome</keyword>
<organism evidence="1 2">
    <name type="scientific">Varunaivibrio sulfuroxidans</name>
    <dbReference type="NCBI Taxonomy" id="1773489"/>
    <lineage>
        <taxon>Bacteria</taxon>
        <taxon>Pseudomonadati</taxon>
        <taxon>Pseudomonadota</taxon>
        <taxon>Alphaproteobacteria</taxon>
        <taxon>Rhodospirillales</taxon>
        <taxon>Magnetovibrionaceae</taxon>
        <taxon>Varunaivibrio</taxon>
    </lineage>
</organism>
<dbReference type="AlphaFoldDB" id="A0A4R3JGE6"/>
<accession>A0A4R3JGE6</accession>
<gene>
    <name evidence="1" type="ORF">EDD55_101288</name>
</gene>
<sequence>MSYRLHFTVWQFVRLCVRLEEEIAARGDLDSSLDAAAAKTLFDAWGDIWTEVDGELARLAEEDFPAYAEMMMDRDVVIEDVPAEQVKTCVALLDAVIADMDATLKHGGDEDLIKNLTFERQELSELKADLATRARKTERTPPRG</sequence>
<dbReference type="RefSeq" id="WP_132937687.1">
    <property type="nucleotide sequence ID" value="NZ_CP119676.1"/>
</dbReference>